<dbReference type="EC" id="4.2.3.12" evidence="4"/>
<evidence type="ECO:0000256" key="1">
    <source>
        <dbReference type="ARBA" id="ARBA00001947"/>
    </source>
</evidence>
<organism evidence="9 10">
    <name type="scientific">Dryococelus australis</name>
    <dbReference type="NCBI Taxonomy" id="614101"/>
    <lineage>
        <taxon>Eukaryota</taxon>
        <taxon>Metazoa</taxon>
        <taxon>Ecdysozoa</taxon>
        <taxon>Arthropoda</taxon>
        <taxon>Hexapoda</taxon>
        <taxon>Insecta</taxon>
        <taxon>Pterygota</taxon>
        <taxon>Neoptera</taxon>
        <taxon>Polyneoptera</taxon>
        <taxon>Phasmatodea</taxon>
        <taxon>Verophasmatodea</taxon>
        <taxon>Anareolatae</taxon>
        <taxon>Phasmatidae</taxon>
        <taxon>Eurycanthinae</taxon>
        <taxon>Dryococelus</taxon>
    </lineage>
</organism>
<name>A0ABQ9H5F5_9NEOP</name>
<comment type="pathway">
    <text evidence="2">Cofactor biosynthesis; tetrahydrobiopterin biosynthesis; tetrahydrobiopterin from 7,8-dihydroneopterin triphosphate: step 1/3.</text>
</comment>
<evidence type="ECO:0000256" key="5">
    <source>
        <dbReference type="ARBA" id="ARBA00022723"/>
    </source>
</evidence>
<comment type="similarity">
    <text evidence="3">Belongs to the PTPS family.</text>
</comment>
<dbReference type="SUPFAM" id="SSF55620">
    <property type="entry name" value="Tetrahydrobiopterin biosynthesis enzymes-like"/>
    <property type="match status" value="1"/>
</dbReference>
<keyword evidence="8" id="KW-0456">Lyase</keyword>
<evidence type="ECO:0000256" key="6">
    <source>
        <dbReference type="ARBA" id="ARBA00022833"/>
    </source>
</evidence>
<sequence>MWCFQIVLVEVTLRGPISEDTGVVMNVQDFKALVDAAVYKNMEKDSDYLKNVGCTTENMCVLVWNNLKSLLPNPDLLHEVKVFATEVEIVSYRGETTYP</sequence>
<dbReference type="Gene3D" id="3.30.479.10">
    <property type="entry name" value="6-pyruvoyl tetrahydropterin synthase/QueD"/>
    <property type="match status" value="1"/>
</dbReference>
<gene>
    <name evidence="9" type="ORF">PR048_020135</name>
</gene>
<evidence type="ECO:0000256" key="3">
    <source>
        <dbReference type="ARBA" id="ARBA00009164"/>
    </source>
</evidence>
<evidence type="ECO:0000313" key="9">
    <source>
        <dbReference type="EMBL" id="KAJ8879527.1"/>
    </source>
</evidence>
<proteinExistence type="inferred from homology"/>
<dbReference type="Proteomes" id="UP001159363">
    <property type="component" value="Chromosome 6"/>
</dbReference>
<keyword evidence="7" id="KW-0783">Tetrahydrobiopterin biosynthesis</keyword>
<comment type="cofactor">
    <cofactor evidence="1">
        <name>Zn(2+)</name>
        <dbReference type="ChEBI" id="CHEBI:29105"/>
    </cofactor>
</comment>
<evidence type="ECO:0000256" key="4">
    <source>
        <dbReference type="ARBA" id="ARBA00013100"/>
    </source>
</evidence>
<keyword evidence="5" id="KW-0479">Metal-binding</keyword>
<dbReference type="InterPro" id="IPR007115">
    <property type="entry name" value="6-PTP_synth/QueD"/>
</dbReference>
<evidence type="ECO:0000256" key="7">
    <source>
        <dbReference type="ARBA" id="ARBA00023007"/>
    </source>
</evidence>
<comment type="caution">
    <text evidence="9">The sequence shown here is derived from an EMBL/GenBank/DDBJ whole genome shotgun (WGS) entry which is preliminary data.</text>
</comment>
<evidence type="ECO:0000256" key="2">
    <source>
        <dbReference type="ARBA" id="ARBA00005126"/>
    </source>
</evidence>
<evidence type="ECO:0000313" key="10">
    <source>
        <dbReference type="Proteomes" id="UP001159363"/>
    </source>
</evidence>
<dbReference type="InterPro" id="IPR038418">
    <property type="entry name" value="6-PTP_synth/QueD_sf"/>
</dbReference>
<protein>
    <recommendedName>
        <fullName evidence="4">6-pyruvoyltetrahydropterin synthase</fullName>
        <ecNumber evidence="4">4.2.3.12</ecNumber>
    </recommendedName>
</protein>
<evidence type="ECO:0000256" key="8">
    <source>
        <dbReference type="ARBA" id="ARBA00023239"/>
    </source>
</evidence>
<reference evidence="9 10" key="1">
    <citation type="submission" date="2023-02" db="EMBL/GenBank/DDBJ databases">
        <title>LHISI_Scaffold_Assembly.</title>
        <authorList>
            <person name="Stuart O.P."/>
            <person name="Cleave R."/>
            <person name="Magrath M.J.L."/>
            <person name="Mikheyev A.S."/>
        </authorList>
    </citation>
    <scope>NUCLEOTIDE SEQUENCE [LARGE SCALE GENOMIC DNA]</scope>
    <source>
        <strain evidence="9">Daus_M_001</strain>
        <tissue evidence="9">Leg muscle</tissue>
    </source>
</reference>
<accession>A0ABQ9H5F5</accession>
<keyword evidence="6" id="KW-0862">Zinc</keyword>
<dbReference type="EMBL" id="JARBHB010000007">
    <property type="protein sequence ID" value="KAJ8879527.1"/>
    <property type="molecule type" value="Genomic_DNA"/>
</dbReference>
<dbReference type="Pfam" id="PF01242">
    <property type="entry name" value="PTPS"/>
    <property type="match status" value="1"/>
</dbReference>
<dbReference type="PANTHER" id="PTHR12589:SF7">
    <property type="entry name" value="6-PYRUVOYL TETRAHYDROBIOPTERIN SYNTHASE"/>
    <property type="match status" value="1"/>
</dbReference>
<keyword evidence="10" id="KW-1185">Reference proteome</keyword>
<dbReference type="PANTHER" id="PTHR12589">
    <property type="entry name" value="PYRUVOYL TETRAHYDROBIOPTERIN SYNTHASE"/>
    <property type="match status" value="1"/>
</dbReference>